<dbReference type="Proteomes" id="UP001286456">
    <property type="component" value="Unassembled WGS sequence"/>
</dbReference>
<comment type="caution">
    <text evidence="2">The sequence shown here is derived from an EMBL/GenBank/DDBJ whole genome shotgun (WGS) entry which is preliminary data.</text>
</comment>
<gene>
    <name evidence="2" type="ORF">B0T19DRAFT_434934</name>
</gene>
<proteinExistence type="predicted"/>
<feature type="transmembrane region" description="Helical" evidence="1">
    <location>
        <begin position="6"/>
        <end position="22"/>
    </location>
</feature>
<reference evidence="2" key="1">
    <citation type="journal article" date="2023" name="Mol. Phylogenet. Evol.">
        <title>Genome-scale phylogeny and comparative genomics of the fungal order Sordariales.</title>
        <authorList>
            <person name="Hensen N."/>
            <person name="Bonometti L."/>
            <person name="Westerberg I."/>
            <person name="Brannstrom I.O."/>
            <person name="Guillou S."/>
            <person name="Cros-Aarteil S."/>
            <person name="Calhoun S."/>
            <person name="Haridas S."/>
            <person name="Kuo A."/>
            <person name="Mondo S."/>
            <person name="Pangilinan J."/>
            <person name="Riley R."/>
            <person name="LaButti K."/>
            <person name="Andreopoulos B."/>
            <person name="Lipzen A."/>
            <person name="Chen C."/>
            <person name="Yan M."/>
            <person name="Daum C."/>
            <person name="Ng V."/>
            <person name="Clum A."/>
            <person name="Steindorff A."/>
            <person name="Ohm R.A."/>
            <person name="Martin F."/>
            <person name="Silar P."/>
            <person name="Natvig D.O."/>
            <person name="Lalanne C."/>
            <person name="Gautier V."/>
            <person name="Ament-Velasquez S.L."/>
            <person name="Kruys A."/>
            <person name="Hutchinson M.I."/>
            <person name="Powell A.J."/>
            <person name="Barry K."/>
            <person name="Miller A.N."/>
            <person name="Grigoriev I.V."/>
            <person name="Debuchy R."/>
            <person name="Gladieux P."/>
            <person name="Hiltunen Thoren M."/>
            <person name="Johannesson H."/>
        </authorList>
    </citation>
    <scope>NUCLEOTIDE SEQUENCE</scope>
    <source>
        <strain evidence="2">SMH4131-1</strain>
    </source>
</reference>
<reference evidence="2" key="2">
    <citation type="submission" date="2023-06" db="EMBL/GenBank/DDBJ databases">
        <authorList>
            <consortium name="Lawrence Berkeley National Laboratory"/>
            <person name="Haridas S."/>
            <person name="Hensen N."/>
            <person name="Bonometti L."/>
            <person name="Westerberg I."/>
            <person name="Brannstrom I.O."/>
            <person name="Guillou S."/>
            <person name="Cros-Aarteil S."/>
            <person name="Calhoun S."/>
            <person name="Kuo A."/>
            <person name="Mondo S."/>
            <person name="Pangilinan J."/>
            <person name="Riley R."/>
            <person name="Labutti K."/>
            <person name="Andreopoulos B."/>
            <person name="Lipzen A."/>
            <person name="Chen C."/>
            <person name="Yanf M."/>
            <person name="Daum C."/>
            <person name="Ng V."/>
            <person name="Clum A."/>
            <person name="Steindorff A."/>
            <person name="Ohm R."/>
            <person name="Martin F."/>
            <person name="Silar P."/>
            <person name="Natvig D."/>
            <person name="Lalanne C."/>
            <person name="Gautier V."/>
            <person name="Ament-Velasquez S.L."/>
            <person name="Kruys A."/>
            <person name="Hutchinson M.I."/>
            <person name="Powell A.J."/>
            <person name="Barry K."/>
            <person name="Miller A.N."/>
            <person name="Grigoriev I.V."/>
            <person name="Debuchy R."/>
            <person name="Gladieux P."/>
            <person name="Thoren M.H."/>
            <person name="Johannesson H."/>
        </authorList>
    </citation>
    <scope>NUCLEOTIDE SEQUENCE</scope>
    <source>
        <strain evidence="2">SMH4131-1</strain>
    </source>
</reference>
<sequence>GGGIVLFWFCFVFVLILCWFWKMGCTHSFTIFSGFFFFSSCYVYRPFCIYRYLTVNR</sequence>
<keyword evidence="1" id="KW-0472">Membrane</keyword>
<keyword evidence="1" id="KW-1133">Transmembrane helix</keyword>
<dbReference type="EMBL" id="JAUEPO010000007">
    <property type="protein sequence ID" value="KAK3317411.1"/>
    <property type="molecule type" value="Genomic_DNA"/>
</dbReference>
<organism evidence="2 3">
    <name type="scientific">Cercophora scortea</name>
    <dbReference type="NCBI Taxonomy" id="314031"/>
    <lineage>
        <taxon>Eukaryota</taxon>
        <taxon>Fungi</taxon>
        <taxon>Dikarya</taxon>
        <taxon>Ascomycota</taxon>
        <taxon>Pezizomycotina</taxon>
        <taxon>Sordariomycetes</taxon>
        <taxon>Sordariomycetidae</taxon>
        <taxon>Sordariales</taxon>
        <taxon>Lasiosphaeriaceae</taxon>
        <taxon>Cercophora</taxon>
    </lineage>
</organism>
<evidence type="ECO:0000256" key="1">
    <source>
        <dbReference type="SAM" id="Phobius"/>
    </source>
</evidence>
<name>A0AAE0I2V1_9PEZI</name>
<feature type="non-terminal residue" evidence="2">
    <location>
        <position position="57"/>
    </location>
</feature>
<keyword evidence="1" id="KW-0812">Transmembrane</keyword>
<feature type="transmembrane region" description="Helical" evidence="1">
    <location>
        <begin position="29"/>
        <end position="53"/>
    </location>
</feature>
<protein>
    <submittedName>
        <fullName evidence="2">Uncharacterized protein</fullName>
    </submittedName>
</protein>
<evidence type="ECO:0000313" key="3">
    <source>
        <dbReference type="Proteomes" id="UP001286456"/>
    </source>
</evidence>
<keyword evidence="3" id="KW-1185">Reference proteome</keyword>
<dbReference type="AlphaFoldDB" id="A0AAE0I2V1"/>
<accession>A0AAE0I2V1</accession>
<evidence type="ECO:0000313" key="2">
    <source>
        <dbReference type="EMBL" id="KAK3317411.1"/>
    </source>
</evidence>